<gene>
    <name evidence="1" type="primary">I1REJ1</name>
</gene>
<accession>A0A5K1K6T0</accession>
<dbReference type="EMBL" id="LR729487">
    <property type="protein sequence ID" value="VWP01579.1"/>
    <property type="molecule type" value="Genomic_DNA"/>
</dbReference>
<dbReference type="AlphaFoldDB" id="A0A5K1K6T0"/>
<sequence>MHNLFLGELKHHCVEVWGIDVKDKTGGTKKIHPHTPEQQKRYLEEALECLKNRDSRKLSKIRKGYLTSIAMLNGITPTPPNSLTKASYIKALADWVRMLTSLQIFDSPVLIYPKAEHGYS</sequence>
<protein>
    <submittedName>
        <fullName evidence="1">N/A</fullName>
    </submittedName>
</protein>
<name>A0A5K1K6T0_9APHY</name>
<organism evidence="1">
    <name type="scientific">Ganoderma boninense</name>
    <dbReference type="NCBI Taxonomy" id="34458"/>
    <lineage>
        <taxon>Eukaryota</taxon>
        <taxon>Fungi</taxon>
        <taxon>Dikarya</taxon>
        <taxon>Basidiomycota</taxon>
        <taxon>Agaricomycotina</taxon>
        <taxon>Agaricomycetes</taxon>
        <taxon>Polyporales</taxon>
        <taxon>Polyporaceae</taxon>
        <taxon>Ganoderma</taxon>
    </lineage>
</organism>
<proteinExistence type="predicted"/>
<reference evidence="1" key="1">
    <citation type="submission" date="2019-10" db="EMBL/GenBank/DDBJ databases">
        <authorList>
            <person name="Nor Muhammad N."/>
        </authorList>
    </citation>
    <scope>NUCLEOTIDE SEQUENCE</scope>
</reference>
<evidence type="ECO:0000313" key="1">
    <source>
        <dbReference type="EMBL" id="VWP01579.1"/>
    </source>
</evidence>